<gene>
    <name evidence="2" type="ORF">LN736_05715</name>
</gene>
<accession>A0ABS8N3I4</accession>
<protein>
    <submittedName>
        <fullName evidence="2">HNH endonuclease</fullName>
    </submittedName>
</protein>
<dbReference type="InterPro" id="IPR002711">
    <property type="entry name" value="HNH"/>
</dbReference>
<keyword evidence="3" id="KW-1185">Reference proteome</keyword>
<keyword evidence="2" id="KW-0540">Nuclease</keyword>
<organism evidence="2 3">
    <name type="scientific">Clostridium aromativorans</name>
    <dbReference type="NCBI Taxonomy" id="2836848"/>
    <lineage>
        <taxon>Bacteria</taxon>
        <taxon>Bacillati</taxon>
        <taxon>Bacillota</taxon>
        <taxon>Clostridia</taxon>
        <taxon>Eubacteriales</taxon>
        <taxon>Clostridiaceae</taxon>
        <taxon>Clostridium</taxon>
    </lineage>
</organism>
<evidence type="ECO:0000259" key="1">
    <source>
        <dbReference type="Pfam" id="PF01844"/>
    </source>
</evidence>
<keyword evidence="2" id="KW-0255">Endonuclease</keyword>
<proteinExistence type="predicted"/>
<comment type="caution">
    <text evidence="2">The sequence shown here is derived from an EMBL/GenBank/DDBJ whole genome shotgun (WGS) entry which is preliminary data.</text>
</comment>
<dbReference type="RefSeq" id="WP_229981171.1">
    <property type="nucleotide sequence ID" value="NZ_JAJJPB010000004.1"/>
</dbReference>
<keyword evidence="2" id="KW-0378">Hydrolase</keyword>
<dbReference type="Pfam" id="PF01844">
    <property type="entry name" value="HNH"/>
    <property type="match status" value="1"/>
</dbReference>
<dbReference type="GO" id="GO:0004519">
    <property type="term" value="F:endonuclease activity"/>
    <property type="evidence" value="ECO:0007669"/>
    <property type="project" value="UniProtKB-KW"/>
</dbReference>
<sequence>MAREFSKAFYHSKEWVRCRDGYIRSRHYICERCGKPATIVHHKKFINPGNINNPEITLNWNNLEALCIDCHDQIHNRNHQITTKETVFDENGNLIKSPQVSKNNG</sequence>
<dbReference type="EMBL" id="JAJJPB010000004">
    <property type="protein sequence ID" value="MCC9294371.1"/>
    <property type="molecule type" value="Genomic_DNA"/>
</dbReference>
<feature type="domain" description="HNH" evidence="1">
    <location>
        <begin position="30"/>
        <end position="77"/>
    </location>
</feature>
<dbReference type="CDD" id="cd00085">
    <property type="entry name" value="HNHc"/>
    <property type="match status" value="1"/>
</dbReference>
<dbReference type="InterPro" id="IPR003615">
    <property type="entry name" value="HNH_nuc"/>
</dbReference>
<reference evidence="2" key="1">
    <citation type="submission" date="2021-11" db="EMBL/GenBank/DDBJ databases">
        <authorList>
            <person name="Qingchun L."/>
            <person name="Dong Z."/>
            <person name="Zongwei Q."/>
            <person name="Jia Z."/>
            <person name="Duotao L."/>
        </authorList>
    </citation>
    <scope>NUCLEOTIDE SEQUENCE</scope>
    <source>
        <strain evidence="2">WLY-B-L2</strain>
    </source>
</reference>
<evidence type="ECO:0000313" key="3">
    <source>
        <dbReference type="Proteomes" id="UP001165422"/>
    </source>
</evidence>
<evidence type="ECO:0000313" key="2">
    <source>
        <dbReference type="EMBL" id="MCC9294371.1"/>
    </source>
</evidence>
<name>A0ABS8N3I4_9CLOT</name>
<dbReference type="Proteomes" id="UP001165422">
    <property type="component" value="Unassembled WGS sequence"/>
</dbReference>